<dbReference type="STRING" id="1406858.GCA_000710895_02319"/>
<dbReference type="InterPro" id="IPR029058">
    <property type="entry name" value="AB_hydrolase_fold"/>
</dbReference>
<dbReference type="RefSeq" id="WP_051036835.1">
    <property type="nucleotide sequence ID" value="NZ_UGRY01000002.1"/>
</dbReference>
<proteinExistence type="predicted"/>
<reference evidence="1 2" key="1">
    <citation type="submission" date="2018-06" db="EMBL/GenBank/DDBJ databases">
        <authorList>
            <consortium name="Pathogen Informatics"/>
            <person name="Doyle S."/>
        </authorList>
    </citation>
    <scope>NUCLEOTIDE SEQUENCE [LARGE SCALE GENOMIC DNA]</scope>
    <source>
        <strain evidence="1 2">NCTC1934</strain>
    </source>
</reference>
<dbReference type="Pfam" id="PF03583">
    <property type="entry name" value="LIP"/>
    <property type="match status" value="1"/>
</dbReference>
<dbReference type="PANTHER" id="PTHR34853">
    <property type="match status" value="1"/>
</dbReference>
<evidence type="ECO:0000313" key="2">
    <source>
        <dbReference type="Proteomes" id="UP000255467"/>
    </source>
</evidence>
<name>A0A378YIM1_9NOCA</name>
<accession>A0A378YIM1</accession>
<dbReference type="GO" id="GO:0004806">
    <property type="term" value="F:triacylglycerol lipase activity"/>
    <property type="evidence" value="ECO:0007669"/>
    <property type="project" value="InterPro"/>
</dbReference>
<dbReference type="Gene3D" id="1.10.260.130">
    <property type="match status" value="1"/>
</dbReference>
<evidence type="ECO:0000313" key="1">
    <source>
        <dbReference type="EMBL" id="SUA76297.1"/>
    </source>
</evidence>
<keyword evidence="2" id="KW-1185">Reference proteome</keyword>
<dbReference type="InterPro" id="IPR005152">
    <property type="entry name" value="Lipase_secreted"/>
</dbReference>
<protein>
    <submittedName>
        <fullName evidence="1">Predicted esterase</fullName>
    </submittedName>
</protein>
<dbReference type="GO" id="GO:0016042">
    <property type="term" value="P:lipid catabolic process"/>
    <property type="evidence" value="ECO:0007669"/>
    <property type="project" value="InterPro"/>
</dbReference>
<gene>
    <name evidence="1" type="ORF">NCTC1934_02481</name>
</gene>
<sequence>MTAFPSSSDATAHQHSPGRLLEARRMKAYLLPGLRHRARAWHIRYTSTNAQGAPIEVTGTVLVPRTPHADGPRPLIGYAVGTQGLADFVAAASWQLSRGLEYESLFIAQALRRGWAVAITDYPGLGSDGTHPYVMGRALGPSVLDSMRAARQLADAELDPDGPLAICGYSEGGCAAGWALQLQPSYAPDLPLVGGAVGSPPADLEGMFEAHDGKLFAFLLFWAVMGIDAAYPELEVLSHLKPSARMLAAVLRRAHVVPGFAFGMAYGAVLPTQSARFVHRHPLEVPEVLARVRENRLGSIPPATPILLGAGTGEQIVPFSQTANLYADWRELGVDVTMHTMPRLEHLTGAFGFAPRAFSFLADRFTENRLQRPLSA</sequence>
<dbReference type="AlphaFoldDB" id="A0A378YIM1"/>
<dbReference type="Gene3D" id="3.40.50.1820">
    <property type="entry name" value="alpha/beta hydrolase"/>
    <property type="match status" value="1"/>
</dbReference>
<dbReference type="PANTHER" id="PTHR34853:SF1">
    <property type="entry name" value="LIPASE 5"/>
    <property type="match status" value="1"/>
</dbReference>
<dbReference type="Proteomes" id="UP000255467">
    <property type="component" value="Unassembled WGS sequence"/>
</dbReference>
<dbReference type="EMBL" id="UGRY01000002">
    <property type="protein sequence ID" value="SUA76297.1"/>
    <property type="molecule type" value="Genomic_DNA"/>
</dbReference>
<organism evidence="1 2">
    <name type="scientific">Nocardia otitidiscaviarum</name>
    <dbReference type="NCBI Taxonomy" id="1823"/>
    <lineage>
        <taxon>Bacteria</taxon>
        <taxon>Bacillati</taxon>
        <taxon>Actinomycetota</taxon>
        <taxon>Actinomycetes</taxon>
        <taxon>Mycobacteriales</taxon>
        <taxon>Nocardiaceae</taxon>
        <taxon>Nocardia</taxon>
    </lineage>
</organism>
<dbReference type="OrthoDB" id="9798122at2"/>
<dbReference type="SUPFAM" id="SSF53474">
    <property type="entry name" value="alpha/beta-Hydrolases"/>
    <property type="match status" value="1"/>
</dbReference>
<dbReference type="PIRSF" id="PIRSF029171">
    <property type="entry name" value="Esterase_LipA"/>
    <property type="match status" value="1"/>
</dbReference>